<evidence type="ECO:0000313" key="15">
    <source>
        <dbReference type="Proteomes" id="UP000324383"/>
    </source>
</evidence>
<reference evidence="14 15" key="1">
    <citation type="submission" date="2019-07" db="EMBL/GenBank/DDBJ databases">
        <title>Draft Genome Sequences of Bacteroides pyogenes Strains Isolated from the Uterus Holstein Dairy Cows with Metritis.</title>
        <authorList>
            <person name="Cunha F."/>
            <person name="Galvao K.N."/>
            <person name="Jeon S.J."/>
            <person name="Jeong K.C."/>
        </authorList>
    </citation>
    <scope>NUCLEOTIDE SEQUENCE [LARGE SCALE GENOMIC DNA]</scope>
    <source>
        <strain evidence="14 15">KG-31</strain>
    </source>
</reference>
<proteinExistence type="inferred from homology"/>
<keyword evidence="7 13" id="KW-0808">Transferase</keyword>
<comment type="caution">
    <text evidence="14">The sequence shown here is derived from an EMBL/GenBank/DDBJ whole genome shotgun (WGS) entry which is preliminary data.</text>
</comment>
<evidence type="ECO:0000256" key="13">
    <source>
        <dbReference type="HAMAP-Rule" id="MF_00409"/>
    </source>
</evidence>
<organism evidence="14 15">
    <name type="scientific">Bacteroides pyogenes</name>
    <dbReference type="NCBI Taxonomy" id="310300"/>
    <lineage>
        <taxon>Bacteria</taxon>
        <taxon>Pseudomonadati</taxon>
        <taxon>Bacteroidota</taxon>
        <taxon>Bacteroidia</taxon>
        <taxon>Bacteroidales</taxon>
        <taxon>Bacteroidaceae</taxon>
        <taxon>Bacteroides</taxon>
    </lineage>
</organism>
<evidence type="ECO:0000256" key="8">
    <source>
        <dbReference type="ARBA" id="ARBA00022741"/>
    </source>
</evidence>
<keyword evidence="10 13" id="KW-0067">ATP-binding</keyword>
<dbReference type="GO" id="GO:0009244">
    <property type="term" value="P:lipopolysaccharide core region biosynthetic process"/>
    <property type="evidence" value="ECO:0007669"/>
    <property type="project" value="TreeGrafter"/>
</dbReference>
<accession>A0A5D3FE68</accession>
<evidence type="ECO:0000256" key="12">
    <source>
        <dbReference type="ARBA" id="ARBA00029757"/>
    </source>
</evidence>
<dbReference type="GO" id="GO:0005524">
    <property type="term" value="F:ATP binding"/>
    <property type="evidence" value="ECO:0007669"/>
    <property type="project" value="UniProtKB-UniRule"/>
</dbReference>
<dbReference type="NCBIfam" id="TIGR00682">
    <property type="entry name" value="lpxK"/>
    <property type="match status" value="1"/>
</dbReference>
<keyword evidence="6 13" id="KW-0441">Lipid A biosynthesis</keyword>
<dbReference type="GO" id="GO:0009245">
    <property type="term" value="P:lipid A biosynthetic process"/>
    <property type="evidence" value="ECO:0007669"/>
    <property type="project" value="UniProtKB-UniRule"/>
</dbReference>
<dbReference type="GO" id="GO:0005886">
    <property type="term" value="C:plasma membrane"/>
    <property type="evidence" value="ECO:0007669"/>
    <property type="project" value="TreeGrafter"/>
</dbReference>
<keyword evidence="9 13" id="KW-0418">Kinase</keyword>
<evidence type="ECO:0000256" key="4">
    <source>
        <dbReference type="ARBA" id="ARBA00016436"/>
    </source>
</evidence>
<evidence type="ECO:0000256" key="7">
    <source>
        <dbReference type="ARBA" id="ARBA00022679"/>
    </source>
</evidence>
<evidence type="ECO:0000256" key="2">
    <source>
        <dbReference type="ARBA" id="ARBA00004870"/>
    </source>
</evidence>
<protein>
    <recommendedName>
        <fullName evidence="4 13">Tetraacyldisaccharide 4'-kinase</fullName>
        <ecNumber evidence="3 13">2.7.1.130</ecNumber>
    </recommendedName>
    <alternativeName>
        <fullName evidence="12 13">Lipid A 4'-kinase</fullName>
    </alternativeName>
</protein>
<gene>
    <name evidence="13 14" type="primary">lpxK</name>
    <name evidence="14" type="ORF">FNJ60_10730</name>
</gene>
<dbReference type="EC" id="2.7.1.130" evidence="3 13"/>
<name>A0A5D3FE68_9BACE</name>
<dbReference type="SUPFAM" id="SSF52540">
    <property type="entry name" value="P-loop containing nucleoside triphosphate hydrolases"/>
    <property type="match status" value="1"/>
</dbReference>
<keyword evidence="5 13" id="KW-0444">Lipid biosynthesis</keyword>
<comment type="pathway">
    <text evidence="2 13">Glycolipid biosynthesis; lipid IV(A) biosynthesis; lipid IV(A) from (3R)-3-hydroxytetradecanoyl-[acyl-carrier-protein] and UDP-N-acetyl-alpha-D-glucosamine: step 6/6.</text>
</comment>
<dbReference type="UniPathway" id="UPA00359">
    <property type="reaction ID" value="UER00482"/>
</dbReference>
<dbReference type="Proteomes" id="UP000324383">
    <property type="component" value="Unassembled WGS sequence"/>
</dbReference>
<dbReference type="AlphaFoldDB" id="A0A5D3FE68"/>
<keyword evidence="11 13" id="KW-0443">Lipid metabolism</keyword>
<evidence type="ECO:0000256" key="6">
    <source>
        <dbReference type="ARBA" id="ARBA00022556"/>
    </source>
</evidence>
<comment type="function">
    <text evidence="1 13">Transfers the gamma-phosphate of ATP to the 4'-position of a tetraacyldisaccharide 1-phosphate intermediate (termed DS-1-P) to form tetraacyldisaccharide 1,4'-bis-phosphate (lipid IVA).</text>
</comment>
<evidence type="ECO:0000313" key="14">
    <source>
        <dbReference type="EMBL" id="TYK32752.1"/>
    </source>
</evidence>
<dbReference type="PANTHER" id="PTHR42724">
    <property type="entry name" value="TETRAACYLDISACCHARIDE 4'-KINASE"/>
    <property type="match status" value="1"/>
</dbReference>
<dbReference type="InterPro" id="IPR003758">
    <property type="entry name" value="LpxK"/>
</dbReference>
<comment type="catalytic activity">
    <reaction evidence="13">
        <text>a lipid A disaccharide + ATP = a lipid IVA + ADP + H(+)</text>
        <dbReference type="Rhea" id="RHEA:67840"/>
        <dbReference type="ChEBI" id="CHEBI:15378"/>
        <dbReference type="ChEBI" id="CHEBI:30616"/>
        <dbReference type="ChEBI" id="CHEBI:176343"/>
        <dbReference type="ChEBI" id="CHEBI:176425"/>
        <dbReference type="ChEBI" id="CHEBI:456216"/>
        <dbReference type="EC" id="2.7.1.130"/>
    </reaction>
</comment>
<evidence type="ECO:0000256" key="5">
    <source>
        <dbReference type="ARBA" id="ARBA00022516"/>
    </source>
</evidence>
<dbReference type="PANTHER" id="PTHR42724:SF1">
    <property type="entry name" value="TETRAACYLDISACCHARIDE 4'-KINASE, MITOCHONDRIAL-RELATED"/>
    <property type="match status" value="1"/>
</dbReference>
<keyword evidence="15" id="KW-1185">Reference proteome</keyword>
<sequence length="379" mass="43791">MDEHFTKIHKWLYPVSWLYGAVIRIRNKFFDWGFLQSKSFDAPIICIGNLAIGGTGKTPHTEYLIKLLHKKYHIAVLSRGYKRKTKGYIKATAESTAHTIGDEPYQMYAKYPSIVMAVDEDRCHGIEKLLALKEPTVDVILLDDAFQHRYVKPGLNILLTDYNRLFCDDTLLPAGRLREPVDGKNRAQIVIVTKCPENIKPIDYNIITKRIALYPYQQLYFSSFRYGDLEPAFPDAQGIRGGNGFIPLSALSNTEVVLVTGIAFPTDIKEKLDKHSAKVEMISFDDHHQFTHRDLHFIKKQFQKLNSKERLIVTTEKDISRLIMNQTLDEGLKPFIYIIPIEVEILQNLQNKFNQHIINYVRENSRDRILSERKDAHLS</sequence>
<feature type="binding site" evidence="13">
    <location>
        <begin position="51"/>
        <end position="58"/>
    </location>
    <ligand>
        <name>ATP</name>
        <dbReference type="ChEBI" id="CHEBI:30616"/>
    </ligand>
</feature>
<evidence type="ECO:0000256" key="11">
    <source>
        <dbReference type="ARBA" id="ARBA00023098"/>
    </source>
</evidence>
<dbReference type="Pfam" id="PF02606">
    <property type="entry name" value="LpxK"/>
    <property type="match status" value="1"/>
</dbReference>
<evidence type="ECO:0000256" key="10">
    <source>
        <dbReference type="ARBA" id="ARBA00022840"/>
    </source>
</evidence>
<evidence type="ECO:0000256" key="1">
    <source>
        <dbReference type="ARBA" id="ARBA00002274"/>
    </source>
</evidence>
<dbReference type="HAMAP" id="MF_00409">
    <property type="entry name" value="LpxK"/>
    <property type="match status" value="1"/>
</dbReference>
<evidence type="ECO:0000256" key="3">
    <source>
        <dbReference type="ARBA" id="ARBA00012071"/>
    </source>
</evidence>
<dbReference type="InterPro" id="IPR027417">
    <property type="entry name" value="P-loop_NTPase"/>
</dbReference>
<keyword evidence="8 13" id="KW-0547">Nucleotide-binding</keyword>
<dbReference type="GO" id="GO:0009029">
    <property type="term" value="F:lipid-A 4'-kinase activity"/>
    <property type="evidence" value="ECO:0007669"/>
    <property type="project" value="UniProtKB-UniRule"/>
</dbReference>
<dbReference type="RefSeq" id="WP_027324556.1">
    <property type="nucleotide sequence ID" value="NZ_CAMBON010000001.1"/>
</dbReference>
<comment type="similarity">
    <text evidence="13">Belongs to the LpxK family.</text>
</comment>
<dbReference type="EMBL" id="VKLW01000024">
    <property type="protein sequence ID" value="TYK32752.1"/>
    <property type="molecule type" value="Genomic_DNA"/>
</dbReference>
<evidence type="ECO:0000256" key="9">
    <source>
        <dbReference type="ARBA" id="ARBA00022777"/>
    </source>
</evidence>